<proteinExistence type="inferred from homology"/>
<reference evidence="5 6" key="1">
    <citation type="journal article" date="2016" name="Genome Biol. Evol.">
        <title>Gene Family Evolution Reflects Adaptation to Soil Environmental Stressors in the Genome of the Collembolan Orchesella cincta.</title>
        <authorList>
            <person name="Faddeeva-Vakhrusheva A."/>
            <person name="Derks M.F."/>
            <person name="Anvar S.Y."/>
            <person name="Agamennone V."/>
            <person name="Suring W."/>
            <person name="Smit S."/>
            <person name="van Straalen N.M."/>
            <person name="Roelofs D."/>
        </authorList>
    </citation>
    <scope>NUCLEOTIDE SEQUENCE [LARGE SCALE GENOMIC DNA]</scope>
    <source>
        <tissue evidence="5">Mixed pool</tissue>
    </source>
</reference>
<accession>A0A1D2MQC7</accession>
<comment type="similarity">
    <text evidence="1">Belongs to the beta/gamma-crystallin family.</text>
</comment>
<feature type="domain" description="Beta/gamma crystallin 'Greek key'" evidence="4">
    <location>
        <begin position="65"/>
        <end position="115"/>
    </location>
</feature>
<comment type="caution">
    <text evidence="5">The sequence shown here is derived from an EMBL/GenBank/DDBJ whole genome shotgun (WGS) entry which is preliminary data.</text>
</comment>
<feature type="signal peptide" evidence="3">
    <location>
        <begin position="1"/>
        <end position="15"/>
    </location>
</feature>
<dbReference type="EMBL" id="LJIJ01000689">
    <property type="protein sequence ID" value="ODM95277.1"/>
    <property type="molecule type" value="Genomic_DNA"/>
</dbReference>
<name>A0A1D2MQC7_ORCCI</name>
<keyword evidence="3" id="KW-0732">Signal</keyword>
<evidence type="ECO:0000313" key="5">
    <source>
        <dbReference type="EMBL" id="ODM95277.1"/>
    </source>
</evidence>
<feature type="chain" id="PRO_5012791579" description="Beta/gamma crystallin 'Greek key' domain-containing protein" evidence="3">
    <location>
        <begin position="16"/>
        <end position="372"/>
    </location>
</feature>
<keyword evidence="6" id="KW-1185">Reference proteome</keyword>
<evidence type="ECO:0000259" key="4">
    <source>
        <dbReference type="PROSITE" id="PS50915"/>
    </source>
</evidence>
<feature type="non-terminal residue" evidence="5">
    <location>
        <position position="1"/>
    </location>
</feature>
<sequence length="372" mass="41728">IVAAISIVLFGYTLACRPVIRLYESEGYGNEYVEVAREFITIKDEANLTAKMGIKNYNLRTCPEGMWLGYEFENFTGSRTLLSGKSNASAGIDALYNNCLYQNTGNKIRSVKIVGSTASYGASALVTYPQRSADGPETTYLNDTRVIGSFTSLLIIGNEEVELFTNTDYSGLSVCIRPNNGYINYYYDYEEKNDNLNGTYVFTYLSDITRRSIQQHNLGKSIMKTYNMKLNTLLHCTTFVVTVQFVAISQTHFVSAESQTVNQNTTNYTPKLIAISKFLFLYHRLQSSNQHVKVTVTAEPPASISPPTDGSNGDNEVNPAIESLDFRLRYVEQVQLIFSKNIMELKNKVKALEDTLNEYNITITPTPTEILI</sequence>
<keyword evidence="2" id="KW-0677">Repeat</keyword>
<evidence type="ECO:0000313" key="6">
    <source>
        <dbReference type="Proteomes" id="UP000094527"/>
    </source>
</evidence>
<dbReference type="InterPro" id="IPR001064">
    <property type="entry name" value="Beta/gamma_crystallin"/>
</dbReference>
<dbReference type="AlphaFoldDB" id="A0A1D2MQC7"/>
<dbReference type="InterPro" id="IPR011024">
    <property type="entry name" value="G_crystallin-like"/>
</dbReference>
<gene>
    <name evidence="5" type="ORF">Ocin01_11393</name>
</gene>
<evidence type="ECO:0000256" key="2">
    <source>
        <dbReference type="ARBA" id="ARBA00022737"/>
    </source>
</evidence>
<dbReference type="Proteomes" id="UP000094527">
    <property type="component" value="Unassembled WGS sequence"/>
</dbReference>
<evidence type="ECO:0000256" key="1">
    <source>
        <dbReference type="ARBA" id="ARBA00009646"/>
    </source>
</evidence>
<dbReference type="SUPFAM" id="SSF49695">
    <property type="entry name" value="gamma-Crystallin-like"/>
    <property type="match status" value="1"/>
</dbReference>
<dbReference type="PROSITE" id="PS50915">
    <property type="entry name" value="CRYSTALLIN_BETA_GAMMA"/>
    <property type="match status" value="1"/>
</dbReference>
<protein>
    <recommendedName>
        <fullName evidence="4">Beta/gamma crystallin 'Greek key' domain-containing protein</fullName>
    </recommendedName>
</protein>
<organism evidence="5 6">
    <name type="scientific">Orchesella cincta</name>
    <name type="common">Springtail</name>
    <name type="synonym">Podura cincta</name>
    <dbReference type="NCBI Taxonomy" id="48709"/>
    <lineage>
        <taxon>Eukaryota</taxon>
        <taxon>Metazoa</taxon>
        <taxon>Ecdysozoa</taxon>
        <taxon>Arthropoda</taxon>
        <taxon>Hexapoda</taxon>
        <taxon>Collembola</taxon>
        <taxon>Entomobryomorpha</taxon>
        <taxon>Entomobryoidea</taxon>
        <taxon>Orchesellidae</taxon>
        <taxon>Orchesellinae</taxon>
        <taxon>Orchesella</taxon>
    </lineage>
</organism>
<evidence type="ECO:0000256" key="3">
    <source>
        <dbReference type="SAM" id="SignalP"/>
    </source>
</evidence>